<keyword evidence="2" id="KW-1185">Reference proteome</keyword>
<gene>
    <name evidence="1" type="ORF">PMAYCL1PPCAC_33132</name>
</gene>
<dbReference type="AlphaFoldDB" id="A0AAN5IE20"/>
<evidence type="ECO:0000313" key="1">
    <source>
        <dbReference type="EMBL" id="GMR62937.1"/>
    </source>
</evidence>
<name>A0AAN5IE20_9BILA</name>
<sequence length="60" mass="6863">TNMLKKNHSHTVKSQIIYFDEKISPVHVPSVLTIEKMDSPSYSSIIFDMEPEKPPAYSLI</sequence>
<dbReference type="EMBL" id="BTRK01000006">
    <property type="protein sequence ID" value="GMR62937.1"/>
    <property type="molecule type" value="Genomic_DNA"/>
</dbReference>
<reference evidence="2" key="1">
    <citation type="submission" date="2022-10" db="EMBL/GenBank/DDBJ databases">
        <title>Genome assembly of Pristionchus species.</title>
        <authorList>
            <person name="Yoshida K."/>
            <person name="Sommer R.J."/>
        </authorList>
    </citation>
    <scope>NUCLEOTIDE SEQUENCE [LARGE SCALE GENOMIC DNA]</scope>
    <source>
        <strain evidence="2">RS5460</strain>
    </source>
</reference>
<feature type="non-terminal residue" evidence="1">
    <location>
        <position position="1"/>
    </location>
</feature>
<organism evidence="1 2">
    <name type="scientific">Pristionchus mayeri</name>
    <dbReference type="NCBI Taxonomy" id="1317129"/>
    <lineage>
        <taxon>Eukaryota</taxon>
        <taxon>Metazoa</taxon>
        <taxon>Ecdysozoa</taxon>
        <taxon>Nematoda</taxon>
        <taxon>Chromadorea</taxon>
        <taxon>Rhabditida</taxon>
        <taxon>Rhabditina</taxon>
        <taxon>Diplogasteromorpha</taxon>
        <taxon>Diplogasteroidea</taxon>
        <taxon>Neodiplogasteridae</taxon>
        <taxon>Pristionchus</taxon>
    </lineage>
</organism>
<comment type="caution">
    <text evidence="1">The sequence shown here is derived from an EMBL/GenBank/DDBJ whole genome shotgun (WGS) entry which is preliminary data.</text>
</comment>
<proteinExistence type="predicted"/>
<protein>
    <submittedName>
        <fullName evidence="1">Uncharacterized protein</fullName>
    </submittedName>
</protein>
<dbReference type="Proteomes" id="UP001328107">
    <property type="component" value="Unassembled WGS sequence"/>
</dbReference>
<accession>A0AAN5IE20</accession>
<evidence type="ECO:0000313" key="2">
    <source>
        <dbReference type="Proteomes" id="UP001328107"/>
    </source>
</evidence>